<sequence length="338" mass="37903">MGRDHLDQEITQIHREIGVSKGKRDTGEPQDPGPPGPPGPDRAQGPPGEPGPTGNGGNGEDRERRDALAREGKLEIRKPDSFDGSNRSLWRTFVSDCIRMFTAKPTLYESEASRVTFASSYLTGAAARYYQNLVERELMQNTYLAALHNWRSFVLTFGRLFGVHDEQLYSQAALDRVHQRVNETFADFLVCFEDASLLTQYNEPALRWRLLLQIRKDPRSRLTLTGNIPQGFNDVVDRLLDLDTAREAFNKAGLTTNVYANPTYVATTVTPPNTQTNQQNAQAGPGPTTQANRNRNCSQANRTTPTARAAQVPNPRNRPFVRLTPEEHQRRMKNGLCI</sequence>
<feature type="compositionally biased region" description="Basic and acidic residues" evidence="1">
    <location>
        <begin position="1"/>
        <end position="27"/>
    </location>
</feature>
<dbReference type="AlphaFoldDB" id="A0A8H5FNU3"/>
<reference evidence="3 4" key="1">
    <citation type="journal article" date="2020" name="ISME J.">
        <title>Uncovering the hidden diversity of litter-decomposition mechanisms in mushroom-forming fungi.</title>
        <authorList>
            <person name="Floudas D."/>
            <person name="Bentzer J."/>
            <person name="Ahren D."/>
            <person name="Johansson T."/>
            <person name="Persson P."/>
            <person name="Tunlid A."/>
        </authorList>
    </citation>
    <scope>NUCLEOTIDE SEQUENCE [LARGE SCALE GENOMIC DNA]</scope>
    <source>
        <strain evidence="3 4">CBS 291.85</strain>
    </source>
</reference>
<comment type="caution">
    <text evidence="3">The sequence shown here is derived from an EMBL/GenBank/DDBJ whole genome shotgun (WGS) entry which is preliminary data.</text>
</comment>
<keyword evidence="4" id="KW-1185">Reference proteome</keyword>
<dbReference type="InterPro" id="IPR005162">
    <property type="entry name" value="Retrotrans_gag_dom"/>
</dbReference>
<accession>A0A8H5FNU3</accession>
<proteinExistence type="predicted"/>
<feature type="domain" description="Retrotransposon gag" evidence="2">
    <location>
        <begin position="117"/>
        <end position="194"/>
    </location>
</feature>
<dbReference type="OrthoDB" id="3033163at2759"/>
<feature type="region of interest" description="Disordered" evidence="1">
    <location>
        <begin position="271"/>
        <end position="320"/>
    </location>
</feature>
<gene>
    <name evidence="3" type="ORF">D9758_014672</name>
</gene>
<protein>
    <recommendedName>
        <fullName evidence="2">Retrotransposon gag domain-containing protein</fullName>
    </recommendedName>
</protein>
<organism evidence="3 4">
    <name type="scientific">Tetrapyrgos nigripes</name>
    <dbReference type="NCBI Taxonomy" id="182062"/>
    <lineage>
        <taxon>Eukaryota</taxon>
        <taxon>Fungi</taxon>
        <taxon>Dikarya</taxon>
        <taxon>Basidiomycota</taxon>
        <taxon>Agaricomycotina</taxon>
        <taxon>Agaricomycetes</taxon>
        <taxon>Agaricomycetidae</taxon>
        <taxon>Agaricales</taxon>
        <taxon>Marasmiineae</taxon>
        <taxon>Marasmiaceae</taxon>
        <taxon>Tetrapyrgos</taxon>
    </lineage>
</organism>
<feature type="compositionally biased region" description="Basic and acidic residues" evidence="1">
    <location>
        <begin position="59"/>
        <end position="81"/>
    </location>
</feature>
<feature type="compositionally biased region" description="Pro residues" evidence="1">
    <location>
        <begin position="31"/>
        <end position="40"/>
    </location>
</feature>
<evidence type="ECO:0000256" key="1">
    <source>
        <dbReference type="SAM" id="MobiDB-lite"/>
    </source>
</evidence>
<feature type="region of interest" description="Disordered" evidence="1">
    <location>
        <begin position="1"/>
        <end position="81"/>
    </location>
</feature>
<evidence type="ECO:0000313" key="3">
    <source>
        <dbReference type="EMBL" id="KAF5343646.1"/>
    </source>
</evidence>
<feature type="compositionally biased region" description="Low complexity" evidence="1">
    <location>
        <begin position="271"/>
        <end position="286"/>
    </location>
</feature>
<dbReference type="Pfam" id="PF03732">
    <property type="entry name" value="Retrotrans_gag"/>
    <property type="match status" value="1"/>
</dbReference>
<name>A0A8H5FNU3_9AGAR</name>
<dbReference type="EMBL" id="JAACJM010000136">
    <property type="protein sequence ID" value="KAF5343646.1"/>
    <property type="molecule type" value="Genomic_DNA"/>
</dbReference>
<feature type="compositionally biased region" description="Polar residues" evidence="1">
    <location>
        <begin position="287"/>
        <end position="306"/>
    </location>
</feature>
<evidence type="ECO:0000313" key="4">
    <source>
        <dbReference type="Proteomes" id="UP000559256"/>
    </source>
</evidence>
<evidence type="ECO:0000259" key="2">
    <source>
        <dbReference type="Pfam" id="PF03732"/>
    </source>
</evidence>
<dbReference type="Proteomes" id="UP000559256">
    <property type="component" value="Unassembled WGS sequence"/>
</dbReference>